<dbReference type="PANTHER" id="PTHR10288">
    <property type="entry name" value="KH DOMAIN CONTAINING RNA BINDING PROTEIN"/>
    <property type="match status" value="1"/>
</dbReference>
<reference evidence="5 6" key="1">
    <citation type="journal article" date="2017" name="Mol. Plant">
        <title>The Genome of Medicinal Plant Macleaya cordata Provides New Insights into Benzylisoquinoline Alkaloids Metabolism.</title>
        <authorList>
            <person name="Liu X."/>
            <person name="Liu Y."/>
            <person name="Huang P."/>
            <person name="Ma Y."/>
            <person name="Qing Z."/>
            <person name="Tang Q."/>
            <person name="Cao H."/>
            <person name="Cheng P."/>
            <person name="Zheng Y."/>
            <person name="Yuan Z."/>
            <person name="Zhou Y."/>
            <person name="Liu J."/>
            <person name="Tang Z."/>
            <person name="Zhuo Y."/>
            <person name="Zhang Y."/>
            <person name="Yu L."/>
            <person name="Huang J."/>
            <person name="Yang P."/>
            <person name="Peng Q."/>
            <person name="Zhang J."/>
            <person name="Jiang W."/>
            <person name="Zhang Z."/>
            <person name="Lin K."/>
            <person name="Ro D.K."/>
            <person name="Chen X."/>
            <person name="Xiong X."/>
            <person name="Shang Y."/>
            <person name="Huang S."/>
            <person name="Zeng J."/>
        </authorList>
    </citation>
    <scope>NUCLEOTIDE SEQUENCE [LARGE SCALE GENOMIC DNA]</scope>
    <source>
        <strain evidence="6">cv. BLH2017</strain>
        <tissue evidence="5">Root</tissue>
    </source>
</reference>
<dbReference type="EMBL" id="MVGT01001029">
    <property type="protein sequence ID" value="OVA14551.1"/>
    <property type="molecule type" value="Genomic_DNA"/>
</dbReference>
<keyword evidence="1" id="KW-0677">Repeat</keyword>
<dbReference type="AlphaFoldDB" id="A0A200QVS1"/>
<feature type="compositionally biased region" description="Low complexity" evidence="3">
    <location>
        <begin position="666"/>
        <end position="675"/>
    </location>
</feature>
<dbReference type="SUPFAM" id="SSF54791">
    <property type="entry name" value="Eukaryotic type KH-domain (KH-domain type I)"/>
    <property type="match status" value="2"/>
</dbReference>
<feature type="compositionally biased region" description="Polar residues" evidence="3">
    <location>
        <begin position="637"/>
        <end position="648"/>
    </location>
</feature>
<sequence length="793" mass="82956">MAEEEVAVAAAAGADVSPVQSDHKRKLEDLEPQEEEEEKATAEPQEVPPTEAPVDLNADLNEVQNSVPDAKRPQNGHQVQNLDVKPMENAEQPSEENHQEEKAENPSEGNVEMGNAEHSPIENLETGNAQEPSTENIQTTDGQHSSGGDSQQHTAVISEQGDPSSAQQQPLSEGQTMTRKMEVPNNKVGVLIGKSGDTIRLLQYNSGAKIQITRDAEADRSSSTRPVELIGSLENINKAEKLIKDVIAEADAGGSPSLVARGFGTVQASGAAEQIQIQVPNEKVGLIIGKGGDTIKNLQTRSGARIQLIPQHLPEGDLSKERTVRVTGDKKQIEIAREMIKEVMNQQPVRASPLSGGFNQQGFRPRGPTTGPPQWGGPRAPTTAQGTSYDYQRGGMHPSQNPHYMPPPSYGGYPPQQSAPRGGNFNAGWDHQRPSGPVQPHHSQGGSGYDYYGHGHGQGGHVSDAPTPVPVSNAAPVHGSGSSATQGGYYGGHPQGGPDYGQPPNYQQTAPPQQQGYGHGYEDPKYASAQPVYGGHGNSQPGGPYAAQQPVNTQPGYGQQPYTNKPPAYGMPPQGGPASQTYGPRTGQPGEMPPYQGGPTYGSSMPAQQGYPYAAPSGGPAQQTYPPYGSAPAPNDGYTQQPPLTNPASGYPPQQGAHSGSGYGQQPGVQPAPGYAQGGGPAGGYGPYPSTQQGYGEQPVPNSAGYGYQGTADTGYSNPPTSGYAAPPTAQAGYGQPAPNQAGYEQQQMPQSGGGYGNVPGAAAPPVGGYVKNLSPQPGYSQFDSTQMYGGHH</sequence>
<feature type="compositionally biased region" description="Basic and acidic residues" evidence="3">
    <location>
        <begin position="95"/>
        <end position="105"/>
    </location>
</feature>
<dbReference type="InterPro" id="IPR004088">
    <property type="entry name" value="KH_dom_type_1"/>
</dbReference>
<evidence type="ECO:0000256" key="2">
    <source>
        <dbReference type="PROSITE-ProRule" id="PRU00117"/>
    </source>
</evidence>
<feature type="compositionally biased region" description="Polar residues" evidence="3">
    <location>
        <begin position="711"/>
        <end position="721"/>
    </location>
</feature>
<dbReference type="InterPro" id="IPR004087">
    <property type="entry name" value="KH_dom"/>
</dbReference>
<dbReference type="CDD" id="cd00105">
    <property type="entry name" value="KH-I"/>
    <property type="match status" value="2"/>
</dbReference>
<dbReference type="InterPro" id="IPR036612">
    <property type="entry name" value="KH_dom_type_1_sf"/>
</dbReference>
<dbReference type="PROSITE" id="PS50084">
    <property type="entry name" value="KH_TYPE_1"/>
    <property type="match status" value="2"/>
</dbReference>
<dbReference type="Gene3D" id="3.30.1370.10">
    <property type="entry name" value="K Homology domain, type 1"/>
    <property type="match status" value="2"/>
</dbReference>
<feature type="region of interest" description="Disordered" evidence="3">
    <location>
        <begin position="1"/>
        <end position="182"/>
    </location>
</feature>
<comment type="caution">
    <text evidence="5">The sequence shown here is derived from an EMBL/GenBank/DDBJ whole genome shotgun (WGS) entry which is preliminary data.</text>
</comment>
<dbReference type="GO" id="GO:0003723">
    <property type="term" value="F:RNA binding"/>
    <property type="evidence" value="ECO:0007669"/>
    <property type="project" value="UniProtKB-UniRule"/>
</dbReference>
<dbReference type="OrthoDB" id="5204190at2759"/>
<keyword evidence="2" id="KW-0694">RNA-binding</keyword>
<protein>
    <submittedName>
        <fullName evidence="5">K Homology domain</fullName>
    </submittedName>
</protein>
<evidence type="ECO:0000259" key="4">
    <source>
        <dbReference type="SMART" id="SM00322"/>
    </source>
</evidence>
<evidence type="ECO:0000313" key="6">
    <source>
        <dbReference type="Proteomes" id="UP000195402"/>
    </source>
</evidence>
<dbReference type="FunCoup" id="A0A200QVS1">
    <property type="interactions" value="1709"/>
</dbReference>
<dbReference type="Pfam" id="PF00013">
    <property type="entry name" value="KH_1"/>
    <property type="match status" value="2"/>
</dbReference>
<feature type="compositionally biased region" description="Polar residues" evidence="3">
    <location>
        <begin position="125"/>
        <end position="178"/>
    </location>
</feature>
<name>A0A200QVS1_MACCD</name>
<keyword evidence="6" id="KW-1185">Reference proteome</keyword>
<feature type="compositionally biased region" description="Gly residues" evidence="3">
    <location>
        <begin position="488"/>
        <end position="499"/>
    </location>
</feature>
<feature type="domain" description="K Homology" evidence="4">
    <location>
        <begin position="175"/>
        <end position="248"/>
    </location>
</feature>
<dbReference type="STRING" id="56857.A0A200QVS1"/>
<feature type="compositionally biased region" description="Low complexity" evidence="3">
    <location>
        <begin position="441"/>
        <end position="452"/>
    </location>
</feature>
<dbReference type="SMART" id="SM00322">
    <property type="entry name" value="KH"/>
    <property type="match status" value="2"/>
</dbReference>
<proteinExistence type="predicted"/>
<feature type="compositionally biased region" description="Polar residues" evidence="3">
    <location>
        <begin position="549"/>
        <end position="563"/>
    </location>
</feature>
<gene>
    <name evidence="5" type="ORF">BVC80_1811g9</name>
</gene>
<feature type="compositionally biased region" description="Low complexity" evidence="3">
    <location>
        <begin position="7"/>
        <end position="16"/>
    </location>
</feature>
<feature type="region of interest" description="Disordered" evidence="3">
    <location>
        <begin position="348"/>
        <end position="793"/>
    </location>
</feature>
<feature type="domain" description="K Homology" evidence="4">
    <location>
        <begin position="271"/>
        <end position="345"/>
    </location>
</feature>
<dbReference type="InParanoid" id="A0A200QVS1"/>
<feature type="compositionally biased region" description="Low complexity" evidence="3">
    <location>
        <begin position="361"/>
        <end position="379"/>
    </location>
</feature>
<evidence type="ECO:0000256" key="3">
    <source>
        <dbReference type="SAM" id="MobiDB-lite"/>
    </source>
</evidence>
<accession>A0A200QVS1</accession>
<evidence type="ECO:0000256" key="1">
    <source>
        <dbReference type="ARBA" id="ARBA00022737"/>
    </source>
</evidence>
<dbReference type="OMA" id="PEMEGVQ"/>
<organism evidence="5 6">
    <name type="scientific">Macleaya cordata</name>
    <name type="common">Five-seeded plume-poppy</name>
    <name type="synonym">Bocconia cordata</name>
    <dbReference type="NCBI Taxonomy" id="56857"/>
    <lineage>
        <taxon>Eukaryota</taxon>
        <taxon>Viridiplantae</taxon>
        <taxon>Streptophyta</taxon>
        <taxon>Embryophyta</taxon>
        <taxon>Tracheophyta</taxon>
        <taxon>Spermatophyta</taxon>
        <taxon>Magnoliopsida</taxon>
        <taxon>Ranunculales</taxon>
        <taxon>Papaveraceae</taxon>
        <taxon>Papaveroideae</taxon>
        <taxon>Macleaya</taxon>
    </lineage>
</organism>
<feature type="compositionally biased region" description="Gly residues" evidence="3">
    <location>
        <begin position="676"/>
        <end position="686"/>
    </location>
</feature>
<dbReference type="Proteomes" id="UP000195402">
    <property type="component" value="Unassembled WGS sequence"/>
</dbReference>
<feature type="compositionally biased region" description="Polar residues" evidence="3">
    <location>
        <begin position="774"/>
        <end position="793"/>
    </location>
</feature>
<evidence type="ECO:0000313" key="5">
    <source>
        <dbReference type="EMBL" id="OVA14551.1"/>
    </source>
</evidence>